<accession>A0ABV0Y9R6</accession>
<comment type="caution">
    <text evidence="1">The sequence shown here is derived from an EMBL/GenBank/DDBJ whole genome shotgun (WGS) entry which is preliminary data.</text>
</comment>
<dbReference type="EMBL" id="JAHRIP010028316">
    <property type="protein sequence ID" value="MEQ2290387.1"/>
    <property type="molecule type" value="Genomic_DNA"/>
</dbReference>
<keyword evidence="2" id="KW-1185">Reference proteome</keyword>
<evidence type="ECO:0000313" key="1">
    <source>
        <dbReference type="EMBL" id="MEQ2290387.1"/>
    </source>
</evidence>
<evidence type="ECO:0000313" key="2">
    <source>
        <dbReference type="Proteomes" id="UP001469553"/>
    </source>
</evidence>
<dbReference type="Proteomes" id="UP001469553">
    <property type="component" value="Unassembled WGS sequence"/>
</dbReference>
<sequence length="109" mass="12479">MMDPSYPSSRLSLPQYGVIPLLLCAGFQPLYCTQLLNPKPIYLLDRAAWVEIFGDKNIARAKQRDNHRKAIENYLAALQRPHTQLSQRELTTSHLQVKGSWFPSSVVNR</sequence>
<gene>
    <name evidence="1" type="ORF">AMECASPLE_002724</name>
</gene>
<name>A0ABV0Y9R6_9TELE</name>
<protein>
    <submittedName>
        <fullName evidence="1">Uncharacterized protein</fullName>
    </submittedName>
</protein>
<organism evidence="1 2">
    <name type="scientific">Ameca splendens</name>
    <dbReference type="NCBI Taxonomy" id="208324"/>
    <lineage>
        <taxon>Eukaryota</taxon>
        <taxon>Metazoa</taxon>
        <taxon>Chordata</taxon>
        <taxon>Craniata</taxon>
        <taxon>Vertebrata</taxon>
        <taxon>Euteleostomi</taxon>
        <taxon>Actinopterygii</taxon>
        <taxon>Neopterygii</taxon>
        <taxon>Teleostei</taxon>
        <taxon>Neoteleostei</taxon>
        <taxon>Acanthomorphata</taxon>
        <taxon>Ovalentaria</taxon>
        <taxon>Atherinomorphae</taxon>
        <taxon>Cyprinodontiformes</taxon>
        <taxon>Goodeidae</taxon>
        <taxon>Ameca</taxon>
    </lineage>
</organism>
<proteinExistence type="predicted"/>
<reference evidence="1 2" key="1">
    <citation type="submission" date="2021-06" db="EMBL/GenBank/DDBJ databases">
        <authorList>
            <person name="Palmer J.M."/>
        </authorList>
    </citation>
    <scope>NUCLEOTIDE SEQUENCE [LARGE SCALE GENOMIC DNA]</scope>
    <source>
        <strain evidence="1 2">AS_MEX2019</strain>
        <tissue evidence="1">Muscle</tissue>
    </source>
</reference>